<organism evidence="1 2">
    <name type="scientific">Companilactobacillus mindensis DSM 14500</name>
    <dbReference type="NCBI Taxonomy" id="1423770"/>
    <lineage>
        <taxon>Bacteria</taxon>
        <taxon>Bacillati</taxon>
        <taxon>Bacillota</taxon>
        <taxon>Bacilli</taxon>
        <taxon>Lactobacillales</taxon>
        <taxon>Lactobacillaceae</taxon>
        <taxon>Companilactobacillus</taxon>
    </lineage>
</organism>
<dbReference type="GO" id="GO:0006355">
    <property type="term" value="P:regulation of DNA-templated transcription"/>
    <property type="evidence" value="ECO:0007669"/>
    <property type="project" value="InterPro"/>
</dbReference>
<dbReference type="InterPro" id="IPR013321">
    <property type="entry name" value="Arc_rbn_hlx_hlx"/>
</dbReference>
<protein>
    <recommendedName>
        <fullName evidence="3">DNA-damage-inducible protein J</fullName>
    </recommendedName>
</protein>
<dbReference type="STRING" id="1423770.FD29_GL001036"/>
<dbReference type="PATRIC" id="fig|1423770.3.peg.1068"/>
<proteinExistence type="predicted"/>
<sequence>MDKQMNNTHEGNDKTKIQTYITKELKKDSEKVLESMGLSINDAIKILLNRIVATDSLLLNLTLPEVEKDRISIAKSARNLPVSQIKIKEELTEWLKV</sequence>
<dbReference type="EMBL" id="AZEZ01000088">
    <property type="protein sequence ID" value="KRL43351.1"/>
    <property type="molecule type" value="Genomic_DNA"/>
</dbReference>
<dbReference type="InterPro" id="IPR007337">
    <property type="entry name" value="RelB/DinJ"/>
</dbReference>
<accession>A0A0R1QET5</accession>
<dbReference type="Gene3D" id="1.10.1220.10">
    <property type="entry name" value="Met repressor-like"/>
    <property type="match status" value="1"/>
</dbReference>
<evidence type="ECO:0000313" key="1">
    <source>
        <dbReference type="EMBL" id="KRL43351.1"/>
    </source>
</evidence>
<dbReference type="Pfam" id="PF04221">
    <property type="entry name" value="RelB"/>
    <property type="match status" value="1"/>
</dbReference>
<dbReference type="AlphaFoldDB" id="A0A0R1QET5"/>
<dbReference type="Proteomes" id="UP000050872">
    <property type="component" value="Unassembled WGS sequence"/>
</dbReference>
<evidence type="ECO:0008006" key="3">
    <source>
        <dbReference type="Google" id="ProtNLM"/>
    </source>
</evidence>
<keyword evidence="2" id="KW-1185">Reference proteome</keyword>
<comment type="caution">
    <text evidence="1">The sequence shown here is derived from an EMBL/GenBank/DDBJ whole genome shotgun (WGS) entry which is preliminary data.</text>
</comment>
<evidence type="ECO:0000313" key="2">
    <source>
        <dbReference type="Proteomes" id="UP000050872"/>
    </source>
</evidence>
<gene>
    <name evidence="1" type="ORF">FD29_GL001036</name>
</gene>
<name>A0A0R1QET5_9LACO</name>
<reference evidence="1 2" key="1">
    <citation type="journal article" date="2015" name="Genome Announc.">
        <title>Expanding the biotechnology potential of lactobacilli through comparative genomics of 213 strains and associated genera.</title>
        <authorList>
            <person name="Sun Z."/>
            <person name="Harris H.M."/>
            <person name="McCann A."/>
            <person name="Guo C."/>
            <person name="Argimon S."/>
            <person name="Zhang W."/>
            <person name="Yang X."/>
            <person name="Jeffery I.B."/>
            <person name="Cooney J.C."/>
            <person name="Kagawa T.F."/>
            <person name="Liu W."/>
            <person name="Song Y."/>
            <person name="Salvetti E."/>
            <person name="Wrobel A."/>
            <person name="Rasinkangas P."/>
            <person name="Parkhill J."/>
            <person name="Rea M.C."/>
            <person name="O'Sullivan O."/>
            <person name="Ritari J."/>
            <person name="Douillard F.P."/>
            <person name="Paul Ross R."/>
            <person name="Yang R."/>
            <person name="Briner A.E."/>
            <person name="Felis G.E."/>
            <person name="de Vos W.M."/>
            <person name="Barrangou R."/>
            <person name="Klaenhammer T.R."/>
            <person name="Caufield P.W."/>
            <person name="Cui Y."/>
            <person name="Zhang H."/>
            <person name="O'Toole P.W."/>
        </authorList>
    </citation>
    <scope>NUCLEOTIDE SEQUENCE [LARGE SCALE GENOMIC DNA]</scope>
    <source>
        <strain evidence="1 2">DSM 14500</strain>
    </source>
</reference>